<gene>
    <name evidence="1" type="ORF">GALL_508640</name>
</gene>
<proteinExistence type="predicted"/>
<protein>
    <submittedName>
        <fullName evidence="1">Uncharacterized protein</fullName>
    </submittedName>
</protein>
<dbReference type="AlphaFoldDB" id="A0A1J5PVE2"/>
<dbReference type="InterPro" id="IPR008949">
    <property type="entry name" value="Isoprenoid_synthase_dom_sf"/>
</dbReference>
<accession>A0A1J5PVE2</accession>
<comment type="caution">
    <text evidence="1">The sequence shown here is derived from an EMBL/GenBank/DDBJ whole genome shotgun (WGS) entry which is preliminary data.</text>
</comment>
<name>A0A1J5PVE2_9ZZZZ</name>
<organism evidence="1">
    <name type="scientific">mine drainage metagenome</name>
    <dbReference type="NCBI Taxonomy" id="410659"/>
    <lineage>
        <taxon>unclassified sequences</taxon>
        <taxon>metagenomes</taxon>
        <taxon>ecological metagenomes</taxon>
    </lineage>
</organism>
<dbReference type="EMBL" id="MLJW01005851">
    <property type="protein sequence ID" value="OIQ67557.1"/>
    <property type="molecule type" value="Genomic_DNA"/>
</dbReference>
<dbReference type="SUPFAM" id="SSF48576">
    <property type="entry name" value="Terpenoid synthases"/>
    <property type="match status" value="1"/>
</dbReference>
<reference evidence="1" key="1">
    <citation type="submission" date="2016-10" db="EMBL/GenBank/DDBJ databases">
        <title>Sequence of Gallionella enrichment culture.</title>
        <authorList>
            <person name="Poehlein A."/>
            <person name="Muehling M."/>
            <person name="Daniel R."/>
        </authorList>
    </citation>
    <scope>NUCLEOTIDE SEQUENCE</scope>
</reference>
<sequence>MWLAAHALGAPPDSEPTIRAAGCAAGLAAWLRATPALTALGRHPLPDRTEPAIAALATEALSTLATARQNRGRVPKSALPALLTGWQTTPLLRLAATEPARVAQGALQLSEFTRRRILATRGMTGRW</sequence>
<evidence type="ECO:0000313" key="1">
    <source>
        <dbReference type="EMBL" id="OIQ67557.1"/>
    </source>
</evidence>